<evidence type="ECO:0000313" key="1">
    <source>
        <dbReference type="EMBL" id="KUJ07144.1"/>
    </source>
</evidence>
<dbReference type="AlphaFoldDB" id="A0A132B5H7"/>
<keyword evidence="2" id="KW-1185">Reference proteome</keyword>
<dbReference type="InterPro" id="IPR018531">
    <property type="entry name" value="DUF1993"/>
</dbReference>
<dbReference type="OrthoDB" id="3724345at2759"/>
<dbReference type="SUPFAM" id="SSF109854">
    <property type="entry name" value="DinB/YfiT-like putative metalloenzymes"/>
    <property type="match status" value="1"/>
</dbReference>
<dbReference type="GeneID" id="28826166"/>
<organism evidence="1 2">
    <name type="scientific">Mollisia scopiformis</name>
    <name type="common">Conifer needle endophyte fungus</name>
    <name type="synonym">Phialocephala scopiformis</name>
    <dbReference type="NCBI Taxonomy" id="149040"/>
    <lineage>
        <taxon>Eukaryota</taxon>
        <taxon>Fungi</taxon>
        <taxon>Dikarya</taxon>
        <taxon>Ascomycota</taxon>
        <taxon>Pezizomycotina</taxon>
        <taxon>Leotiomycetes</taxon>
        <taxon>Helotiales</taxon>
        <taxon>Mollisiaceae</taxon>
        <taxon>Mollisia</taxon>
    </lineage>
</organism>
<dbReference type="RefSeq" id="XP_018061499.1">
    <property type="nucleotide sequence ID" value="XM_018216440.1"/>
</dbReference>
<dbReference type="Gene3D" id="1.20.120.450">
    <property type="entry name" value="dinb family like domain"/>
    <property type="match status" value="1"/>
</dbReference>
<dbReference type="InParanoid" id="A0A132B5H7"/>
<reference evidence="1 2" key="1">
    <citation type="submission" date="2015-10" db="EMBL/GenBank/DDBJ databases">
        <title>Full genome of DAOMC 229536 Phialocephala scopiformis, a fungal endophyte of spruce producing the potent anti-insectan compound rugulosin.</title>
        <authorList>
            <consortium name="DOE Joint Genome Institute"/>
            <person name="Walker A.K."/>
            <person name="Frasz S.L."/>
            <person name="Seifert K.A."/>
            <person name="Miller J.D."/>
            <person name="Mondo S.J."/>
            <person name="Labutti K."/>
            <person name="Lipzen A."/>
            <person name="Dockter R."/>
            <person name="Kennedy M."/>
            <person name="Grigoriev I.V."/>
            <person name="Spatafora J.W."/>
        </authorList>
    </citation>
    <scope>NUCLEOTIDE SEQUENCE [LARGE SCALE GENOMIC DNA]</scope>
    <source>
        <strain evidence="1 2">CBS 120377</strain>
    </source>
</reference>
<gene>
    <name evidence="1" type="ORF">LY89DRAFT_691946</name>
</gene>
<dbReference type="EMBL" id="KQ947441">
    <property type="protein sequence ID" value="KUJ07144.1"/>
    <property type="molecule type" value="Genomic_DNA"/>
</dbReference>
<dbReference type="KEGG" id="psco:LY89DRAFT_691946"/>
<dbReference type="Pfam" id="PF09351">
    <property type="entry name" value="DUF1993"/>
    <property type="match status" value="1"/>
</dbReference>
<protein>
    <recommendedName>
        <fullName evidence="3">DUF1993 domain-containing protein</fullName>
    </recommendedName>
</protein>
<evidence type="ECO:0000313" key="2">
    <source>
        <dbReference type="Proteomes" id="UP000070700"/>
    </source>
</evidence>
<dbReference type="PANTHER" id="PTHR36922">
    <property type="entry name" value="BLL2446 PROTEIN"/>
    <property type="match status" value="1"/>
</dbReference>
<sequence length="170" mass="18921">MAITLYEITVPVFIKNLKTLSKCLEKGVAFTKDDGAKISEAGLAESRLIEDMGNLVYQIQRVSDTAKGLAQRIGGVEPVVLEDNEKTFPDLFTRIQKTIEVLEGVKPEHINAQEEAEVVMKTRSGETKWKGKDYALTFAIPNFFFHVVTAYALLRKEGVPVGKADYLGRN</sequence>
<name>A0A132B5H7_MOLSC</name>
<evidence type="ECO:0008006" key="3">
    <source>
        <dbReference type="Google" id="ProtNLM"/>
    </source>
</evidence>
<dbReference type="Proteomes" id="UP000070700">
    <property type="component" value="Unassembled WGS sequence"/>
</dbReference>
<proteinExistence type="predicted"/>
<dbReference type="InterPro" id="IPR034660">
    <property type="entry name" value="DinB/YfiT-like"/>
</dbReference>
<dbReference type="PANTHER" id="PTHR36922:SF1">
    <property type="entry name" value="DUF1993 DOMAIN-CONTAINING PROTEIN"/>
    <property type="match status" value="1"/>
</dbReference>
<accession>A0A132B5H7</accession>